<keyword evidence="3" id="KW-1185">Reference proteome</keyword>
<reference evidence="1 3" key="1">
    <citation type="submission" date="2023-09" db="EMBL/GenBank/DDBJ databases">
        <title>Nesidiocoris tenuis whole genome shotgun sequence.</title>
        <authorList>
            <person name="Shibata T."/>
            <person name="Shimoda M."/>
            <person name="Kobayashi T."/>
            <person name="Uehara T."/>
        </authorList>
    </citation>
    <scope>NUCLEOTIDE SEQUENCE [LARGE SCALE GENOMIC DNA]</scope>
    <source>
        <strain evidence="1 3">Japan</strain>
    </source>
</reference>
<accession>A0ABN7ABE8</accession>
<protein>
    <submittedName>
        <fullName evidence="1">Uncharacterized protein</fullName>
    </submittedName>
</protein>
<sequence length="177" mass="19617">MSDLLLTSTFSLDKTKSKVLVVGLANLSTAVLVIRSPRCPPFYITPSDWTLLSERFLSNDLPRKEDAVIFSGSRLQVTSTTKKQLVFSYHPSWIEDLLQAEAYSVTLSPLAANTLVALTRTINSLLQKLQSLIDTNTNDVVSNFDENAIAENMWQNLNGFYKPIDGEGATFNIQTLG</sequence>
<proteinExistence type="predicted"/>
<evidence type="ECO:0000313" key="2">
    <source>
        <dbReference type="EMBL" id="BES95689.1"/>
    </source>
</evidence>
<evidence type="ECO:0000313" key="1">
    <source>
        <dbReference type="EMBL" id="BES89649.1"/>
    </source>
</evidence>
<dbReference type="EMBL" id="AP028909">
    <property type="protein sequence ID" value="BES89649.1"/>
    <property type="molecule type" value="Genomic_DNA"/>
</dbReference>
<reference evidence="1" key="2">
    <citation type="submission" date="2023-09" db="EMBL/GenBank/DDBJ databases">
        <authorList>
            <consortium name="Insect Design Technology Group"/>
            <person name="Shibata T."/>
            <person name="Kobayashi T."/>
            <person name="Uehara T."/>
        </authorList>
    </citation>
    <scope>NUCLEOTIDE SEQUENCE</scope>
    <source>
        <strain evidence="1">Japan</strain>
    </source>
</reference>
<gene>
    <name evidence="1" type="ORF">NTJ_02456</name>
    <name evidence="2" type="ORF">NTJ_08500</name>
</gene>
<dbReference type="EMBL" id="AP028914">
    <property type="protein sequence ID" value="BES95689.1"/>
    <property type="molecule type" value="Genomic_DNA"/>
</dbReference>
<name>A0ABN7ABE8_9HEMI</name>
<dbReference type="Proteomes" id="UP001307889">
    <property type="component" value="Chromosome 1"/>
</dbReference>
<evidence type="ECO:0000313" key="3">
    <source>
        <dbReference type="Proteomes" id="UP001307889"/>
    </source>
</evidence>
<dbReference type="Proteomes" id="UP001307889">
    <property type="component" value="Chromosome 6"/>
</dbReference>
<organism evidence="1 3">
    <name type="scientific">Nesidiocoris tenuis</name>
    <dbReference type="NCBI Taxonomy" id="355587"/>
    <lineage>
        <taxon>Eukaryota</taxon>
        <taxon>Metazoa</taxon>
        <taxon>Ecdysozoa</taxon>
        <taxon>Arthropoda</taxon>
        <taxon>Hexapoda</taxon>
        <taxon>Insecta</taxon>
        <taxon>Pterygota</taxon>
        <taxon>Neoptera</taxon>
        <taxon>Paraneoptera</taxon>
        <taxon>Hemiptera</taxon>
        <taxon>Heteroptera</taxon>
        <taxon>Panheteroptera</taxon>
        <taxon>Cimicomorpha</taxon>
        <taxon>Miridae</taxon>
        <taxon>Dicyphina</taxon>
        <taxon>Nesidiocoris</taxon>
    </lineage>
</organism>